<dbReference type="AlphaFoldDB" id="A0A9K3NWL8"/>
<proteinExistence type="predicted"/>
<organism evidence="1 2">
    <name type="scientific">Helianthus annuus</name>
    <name type="common">Common sunflower</name>
    <dbReference type="NCBI Taxonomy" id="4232"/>
    <lineage>
        <taxon>Eukaryota</taxon>
        <taxon>Viridiplantae</taxon>
        <taxon>Streptophyta</taxon>
        <taxon>Embryophyta</taxon>
        <taxon>Tracheophyta</taxon>
        <taxon>Spermatophyta</taxon>
        <taxon>Magnoliopsida</taxon>
        <taxon>eudicotyledons</taxon>
        <taxon>Gunneridae</taxon>
        <taxon>Pentapetalae</taxon>
        <taxon>asterids</taxon>
        <taxon>campanulids</taxon>
        <taxon>Asterales</taxon>
        <taxon>Asteraceae</taxon>
        <taxon>Asteroideae</taxon>
        <taxon>Heliantheae alliance</taxon>
        <taxon>Heliantheae</taxon>
        <taxon>Helianthus</taxon>
    </lineage>
</organism>
<accession>A0A9K3NWL8</accession>
<evidence type="ECO:0000313" key="1">
    <source>
        <dbReference type="EMBL" id="KAF5816052.1"/>
    </source>
</evidence>
<dbReference type="EMBL" id="MNCJ02000318">
    <property type="protein sequence ID" value="KAF5816052.1"/>
    <property type="molecule type" value="Genomic_DNA"/>
</dbReference>
<protein>
    <submittedName>
        <fullName evidence="1">Uncharacterized protein</fullName>
    </submittedName>
</protein>
<sequence>MNQTQVNFDLCDFSIFDQHGQNHIKVLTFFEESKISSRNHARDIGENGGLTKNEGGISFLSGFLLSSSTKTSIKCLTSSSTKTLKESHCNISLWLS</sequence>
<keyword evidence="2" id="KW-1185">Reference proteome</keyword>
<reference evidence="1" key="1">
    <citation type="journal article" date="2017" name="Nature">
        <title>The sunflower genome provides insights into oil metabolism, flowering and Asterid evolution.</title>
        <authorList>
            <person name="Badouin H."/>
            <person name="Gouzy J."/>
            <person name="Grassa C.J."/>
            <person name="Murat F."/>
            <person name="Staton S.E."/>
            <person name="Cottret L."/>
            <person name="Lelandais-Briere C."/>
            <person name="Owens G.L."/>
            <person name="Carrere S."/>
            <person name="Mayjonade B."/>
            <person name="Legrand L."/>
            <person name="Gill N."/>
            <person name="Kane N.C."/>
            <person name="Bowers J.E."/>
            <person name="Hubner S."/>
            <person name="Bellec A."/>
            <person name="Berard A."/>
            <person name="Berges H."/>
            <person name="Blanchet N."/>
            <person name="Boniface M.C."/>
            <person name="Brunel D."/>
            <person name="Catrice O."/>
            <person name="Chaidir N."/>
            <person name="Claudel C."/>
            <person name="Donnadieu C."/>
            <person name="Faraut T."/>
            <person name="Fievet G."/>
            <person name="Helmstetter N."/>
            <person name="King M."/>
            <person name="Knapp S.J."/>
            <person name="Lai Z."/>
            <person name="Le Paslier M.C."/>
            <person name="Lippi Y."/>
            <person name="Lorenzon L."/>
            <person name="Mandel J.R."/>
            <person name="Marage G."/>
            <person name="Marchand G."/>
            <person name="Marquand E."/>
            <person name="Bret-Mestries E."/>
            <person name="Morien E."/>
            <person name="Nambeesan S."/>
            <person name="Nguyen T."/>
            <person name="Pegot-Espagnet P."/>
            <person name="Pouilly N."/>
            <person name="Raftis F."/>
            <person name="Sallet E."/>
            <person name="Schiex T."/>
            <person name="Thomas J."/>
            <person name="Vandecasteele C."/>
            <person name="Vares D."/>
            <person name="Vear F."/>
            <person name="Vautrin S."/>
            <person name="Crespi M."/>
            <person name="Mangin B."/>
            <person name="Burke J.M."/>
            <person name="Salse J."/>
            <person name="Munos S."/>
            <person name="Vincourt P."/>
            <person name="Rieseberg L.H."/>
            <person name="Langlade N.B."/>
        </authorList>
    </citation>
    <scope>NUCLEOTIDE SEQUENCE</scope>
    <source>
        <tissue evidence="1">Leaves</tissue>
    </source>
</reference>
<name>A0A9K3NWL8_HELAN</name>
<gene>
    <name evidence="1" type="ORF">HanXRQr2_Chr03g0130091</name>
</gene>
<evidence type="ECO:0000313" key="2">
    <source>
        <dbReference type="Proteomes" id="UP000215914"/>
    </source>
</evidence>
<comment type="caution">
    <text evidence="1">The sequence shown here is derived from an EMBL/GenBank/DDBJ whole genome shotgun (WGS) entry which is preliminary data.</text>
</comment>
<reference evidence="1" key="2">
    <citation type="submission" date="2020-06" db="EMBL/GenBank/DDBJ databases">
        <title>Helianthus annuus Genome sequencing and assembly Release 2.</title>
        <authorList>
            <person name="Gouzy J."/>
            <person name="Langlade N."/>
            <person name="Munos S."/>
        </authorList>
    </citation>
    <scope>NUCLEOTIDE SEQUENCE</scope>
    <source>
        <tissue evidence="1">Leaves</tissue>
    </source>
</reference>
<dbReference type="Gramene" id="mRNA:HanXRQr2_Chr03g0130091">
    <property type="protein sequence ID" value="CDS:HanXRQr2_Chr03g0130091.1"/>
    <property type="gene ID" value="HanXRQr2_Chr03g0130091"/>
</dbReference>
<dbReference type="Proteomes" id="UP000215914">
    <property type="component" value="Unassembled WGS sequence"/>
</dbReference>